<name>A0ABT5ADS9_9CYAN</name>
<accession>A0ABT5ADS9</accession>
<keyword evidence="1" id="KW-0175">Coiled coil</keyword>
<reference evidence="2 3" key="1">
    <citation type="submission" date="2023-01" db="EMBL/GenBank/DDBJ databases">
        <title>Genomes from the Australian National Cyanobacteria Reference Collection.</title>
        <authorList>
            <person name="Willis A."/>
            <person name="Lee E.M.F."/>
        </authorList>
    </citation>
    <scope>NUCLEOTIDE SEQUENCE [LARGE SCALE GENOMIC DNA]</scope>
    <source>
        <strain evidence="2 3">CS-1226</strain>
    </source>
</reference>
<gene>
    <name evidence="2" type="ORF">PN451_06215</name>
</gene>
<sequence length="172" mass="20827">MNNRVQQLEGEIQSLTEKIRDLELQRNTFEVSNNHSYLENIQFQIAQKDNDIQKLEIENNQNIQRIKQLEINLNDKESRLNEISNNNNIYPNELQKQIAQKDAYIKNLELEKGDLEKDLQRYVEYLNISGLKDIEDIETYPLFIEYEYDYQYLRSPCMDRCQDYIDYLQQYL</sequence>
<protein>
    <submittedName>
        <fullName evidence="2">Uncharacterized protein</fullName>
    </submittedName>
</protein>
<proteinExistence type="predicted"/>
<dbReference type="Proteomes" id="UP001211249">
    <property type="component" value="Unassembled WGS sequence"/>
</dbReference>
<dbReference type="RefSeq" id="WP_271795388.1">
    <property type="nucleotide sequence ID" value="NZ_JAQMUC010000035.1"/>
</dbReference>
<dbReference type="EMBL" id="JAQMUC010000035">
    <property type="protein sequence ID" value="MDB9535444.1"/>
    <property type="molecule type" value="Genomic_DNA"/>
</dbReference>
<organism evidence="2 3">
    <name type="scientific">Dolichospermum planctonicum CS-1226</name>
    <dbReference type="NCBI Taxonomy" id="3021751"/>
    <lineage>
        <taxon>Bacteria</taxon>
        <taxon>Bacillati</taxon>
        <taxon>Cyanobacteriota</taxon>
        <taxon>Cyanophyceae</taxon>
        <taxon>Nostocales</taxon>
        <taxon>Aphanizomenonaceae</taxon>
        <taxon>Dolichospermum</taxon>
        <taxon>Dolichospermum planctonicum</taxon>
    </lineage>
</organism>
<feature type="coiled-coil region" evidence="1">
    <location>
        <begin position="5"/>
        <end position="125"/>
    </location>
</feature>
<evidence type="ECO:0000313" key="3">
    <source>
        <dbReference type="Proteomes" id="UP001211249"/>
    </source>
</evidence>
<evidence type="ECO:0000313" key="2">
    <source>
        <dbReference type="EMBL" id="MDB9535444.1"/>
    </source>
</evidence>
<dbReference type="Gene3D" id="1.10.287.1490">
    <property type="match status" value="1"/>
</dbReference>
<keyword evidence="3" id="KW-1185">Reference proteome</keyword>
<comment type="caution">
    <text evidence="2">The sequence shown here is derived from an EMBL/GenBank/DDBJ whole genome shotgun (WGS) entry which is preliminary data.</text>
</comment>
<evidence type="ECO:0000256" key="1">
    <source>
        <dbReference type="SAM" id="Coils"/>
    </source>
</evidence>